<gene>
    <name evidence="2" type="ORF">H8730_03235</name>
</gene>
<dbReference type="AlphaFoldDB" id="A0A926DR89"/>
<dbReference type="EMBL" id="JACRSQ010000003">
    <property type="protein sequence ID" value="MBC8542561.1"/>
    <property type="molecule type" value="Genomic_DNA"/>
</dbReference>
<evidence type="ECO:0000313" key="2">
    <source>
        <dbReference type="EMBL" id="MBC8542561.1"/>
    </source>
</evidence>
<dbReference type="InterPro" id="IPR025591">
    <property type="entry name" value="RloB"/>
</dbReference>
<accession>A0A926DR89</accession>
<name>A0A926DR89_9FIRM</name>
<feature type="region of interest" description="Disordered" evidence="1">
    <location>
        <begin position="1"/>
        <end position="23"/>
    </location>
</feature>
<protein>
    <submittedName>
        <fullName evidence="2">RloB domain-containing protein</fullName>
    </submittedName>
</protein>
<sequence length="223" mass="25978">MANKSGGKLSDRRSGKRKDRNQRVGTRVPELGYYLIVTDTEETEKNYFEGLRDSIPAELKDRLVIKVEKTKTVELVERALELANMEPQYRIPWIVFDRDQVKDFDDIIQAAEKSGIGAGWSNPCFEIWMYAYFGEMPAIWESYTCCDRFADKFEKVTGQKYIKKDKNIYRKLVQYGNEEKAIQIAERCYKKCLDDGKNKPSEMCPACMVQRLVEEICKKICNC</sequence>
<dbReference type="Pfam" id="PF13707">
    <property type="entry name" value="RloB"/>
    <property type="match status" value="1"/>
</dbReference>
<organism evidence="2 3">
    <name type="scientific">Bianquea renquensis</name>
    <dbReference type="NCBI Taxonomy" id="2763661"/>
    <lineage>
        <taxon>Bacteria</taxon>
        <taxon>Bacillati</taxon>
        <taxon>Bacillota</taxon>
        <taxon>Clostridia</taxon>
        <taxon>Eubacteriales</taxon>
        <taxon>Bianqueaceae</taxon>
        <taxon>Bianquea</taxon>
    </lineage>
</organism>
<dbReference type="RefSeq" id="WP_177713551.1">
    <property type="nucleotide sequence ID" value="NZ_JACRSQ010000003.1"/>
</dbReference>
<keyword evidence="3" id="KW-1185">Reference proteome</keyword>
<dbReference type="Proteomes" id="UP000657006">
    <property type="component" value="Unassembled WGS sequence"/>
</dbReference>
<evidence type="ECO:0000313" key="3">
    <source>
        <dbReference type="Proteomes" id="UP000657006"/>
    </source>
</evidence>
<reference evidence="2" key="1">
    <citation type="submission" date="2020-08" db="EMBL/GenBank/DDBJ databases">
        <title>Genome public.</title>
        <authorList>
            <person name="Liu C."/>
            <person name="Sun Q."/>
        </authorList>
    </citation>
    <scope>NUCLEOTIDE SEQUENCE</scope>
    <source>
        <strain evidence="2">NSJ-32</strain>
    </source>
</reference>
<proteinExistence type="predicted"/>
<evidence type="ECO:0000256" key="1">
    <source>
        <dbReference type="SAM" id="MobiDB-lite"/>
    </source>
</evidence>
<comment type="caution">
    <text evidence="2">The sequence shown here is derived from an EMBL/GenBank/DDBJ whole genome shotgun (WGS) entry which is preliminary data.</text>
</comment>